<comment type="caution">
    <text evidence="1">The sequence shown here is derived from an EMBL/GenBank/DDBJ whole genome shotgun (WGS) entry which is preliminary data.</text>
</comment>
<organism evidence="1 2">
    <name type="scientific">Rhodocollybia butyracea</name>
    <dbReference type="NCBI Taxonomy" id="206335"/>
    <lineage>
        <taxon>Eukaryota</taxon>
        <taxon>Fungi</taxon>
        <taxon>Dikarya</taxon>
        <taxon>Basidiomycota</taxon>
        <taxon>Agaricomycotina</taxon>
        <taxon>Agaricomycetes</taxon>
        <taxon>Agaricomycetidae</taxon>
        <taxon>Agaricales</taxon>
        <taxon>Marasmiineae</taxon>
        <taxon>Omphalotaceae</taxon>
        <taxon>Rhodocollybia</taxon>
    </lineage>
</organism>
<dbReference type="Proteomes" id="UP000772434">
    <property type="component" value="Unassembled WGS sequence"/>
</dbReference>
<dbReference type="AlphaFoldDB" id="A0A9P5PLY3"/>
<name>A0A9P5PLY3_9AGAR</name>
<evidence type="ECO:0000313" key="1">
    <source>
        <dbReference type="EMBL" id="KAF9065602.1"/>
    </source>
</evidence>
<proteinExistence type="predicted"/>
<evidence type="ECO:0000313" key="2">
    <source>
        <dbReference type="Proteomes" id="UP000772434"/>
    </source>
</evidence>
<gene>
    <name evidence="1" type="ORF">BDP27DRAFT_50125</name>
</gene>
<keyword evidence="2" id="KW-1185">Reference proteome</keyword>
<reference evidence="1" key="1">
    <citation type="submission" date="2020-11" db="EMBL/GenBank/DDBJ databases">
        <authorList>
            <consortium name="DOE Joint Genome Institute"/>
            <person name="Ahrendt S."/>
            <person name="Riley R."/>
            <person name="Andreopoulos W."/>
            <person name="Labutti K."/>
            <person name="Pangilinan J."/>
            <person name="Ruiz-Duenas F.J."/>
            <person name="Barrasa J.M."/>
            <person name="Sanchez-Garcia M."/>
            <person name="Camarero S."/>
            <person name="Miyauchi S."/>
            <person name="Serrano A."/>
            <person name="Linde D."/>
            <person name="Babiker R."/>
            <person name="Drula E."/>
            <person name="Ayuso-Fernandez I."/>
            <person name="Pacheco R."/>
            <person name="Padilla G."/>
            <person name="Ferreira P."/>
            <person name="Barriuso J."/>
            <person name="Kellner H."/>
            <person name="Castanera R."/>
            <person name="Alfaro M."/>
            <person name="Ramirez L."/>
            <person name="Pisabarro A.G."/>
            <person name="Kuo A."/>
            <person name="Tritt A."/>
            <person name="Lipzen A."/>
            <person name="He G."/>
            <person name="Yan M."/>
            <person name="Ng V."/>
            <person name="Cullen D."/>
            <person name="Martin F."/>
            <person name="Rosso M.-N."/>
            <person name="Henrissat B."/>
            <person name="Hibbett D."/>
            <person name="Martinez A.T."/>
            <person name="Grigoriev I.V."/>
        </authorList>
    </citation>
    <scope>NUCLEOTIDE SEQUENCE</scope>
    <source>
        <strain evidence="1">AH 40177</strain>
    </source>
</reference>
<accession>A0A9P5PLY3</accession>
<dbReference type="OrthoDB" id="2753408at2759"/>
<dbReference type="EMBL" id="JADNRY010000101">
    <property type="protein sequence ID" value="KAF9065602.1"/>
    <property type="molecule type" value="Genomic_DNA"/>
</dbReference>
<sequence length="310" mass="35790">MDPILCEFQYNLHASKPEYEDSVIFRQLRSCLTYIFSTEDERKSELICILRQLAPLRRLACGAIGLYTTDGDVRITASSESAQSINGLERFLLYVQQVDNESGTGGGIPLVEGTHYYIEQVRRSLDTIPEEHQCETNFPAIILTHVGPQIGVSVATFAALPTVETLVSILLNVHSTNIEAVAAGERLVYSLRIATEKLSNYYSTRLFKKNPVRSNINFPYRDFYEINEKKHYFVYEYWEDERREIRKTRLPRTYEGRPFKAASDANIAPQLVAVNEFYDWYMVVMADVSETYALQTNWTRKSRRVMSWML</sequence>
<protein>
    <submittedName>
        <fullName evidence="1">Uncharacterized protein</fullName>
    </submittedName>
</protein>